<evidence type="ECO:0000256" key="5">
    <source>
        <dbReference type="ARBA" id="ARBA00022692"/>
    </source>
</evidence>
<accession>A0A1S7LKC5</accession>
<gene>
    <name evidence="11" type="ORF">MAGMO_2143</name>
</gene>
<comment type="subcellular location">
    <subcellularLocation>
        <location evidence="1 9">Cell inner membrane</location>
        <topology evidence="1 9">Multi-pass membrane protein</topology>
    </subcellularLocation>
</comment>
<sequence length="155" mass="17275">MVLVTFGVVIMRYLFDQGSIAWQESITYMHGMLFMVGAAYTLRHDGHVRVDLIYRPLSPRGKAVVDLLGSLILLLPFAVFLFWVSWDYVAASWAVKEGSREAGGLDAVYLLKSIILVMPALMILQGAIESLKALFCLLGIQSELCKLEPEHEEVA</sequence>
<feature type="domain" description="Tripartite ATP-independent periplasmic transporters DctQ component" evidence="10">
    <location>
        <begin position="1"/>
        <end position="132"/>
    </location>
</feature>
<dbReference type="Pfam" id="PF04290">
    <property type="entry name" value="DctQ"/>
    <property type="match status" value="1"/>
</dbReference>
<keyword evidence="4 9" id="KW-0997">Cell inner membrane</keyword>
<feature type="transmembrane region" description="Helical" evidence="9">
    <location>
        <begin position="20"/>
        <end position="42"/>
    </location>
</feature>
<evidence type="ECO:0000313" key="11">
    <source>
        <dbReference type="EMBL" id="CRH06311.1"/>
    </source>
</evidence>
<evidence type="ECO:0000256" key="9">
    <source>
        <dbReference type="RuleBase" id="RU369079"/>
    </source>
</evidence>
<evidence type="ECO:0000256" key="1">
    <source>
        <dbReference type="ARBA" id="ARBA00004429"/>
    </source>
</evidence>
<comment type="subunit">
    <text evidence="9">The complex comprises the extracytoplasmic solute receptor protein and the two transmembrane proteins.</text>
</comment>
<keyword evidence="5 9" id="KW-0812">Transmembrane</keyword>
<keyword evidence="3" id="KW-1003">Cell membrane</keyword>
<dbReference type="GO" id="GO:0022857">
    <property type="term" value="F:transmembrane transporter activity"/>
    <property type="evidence" value="ECO:0007669"/>
    <property type="project" value="UniProtKB-UniRule"/>
</dbReference>
<feature type="transmembrane region" description="Helical" evidence="9">
    <location>
        <begin position="106"/>
        <end position="124"/>
    </location>
</feature>
<comment type="similarity">
    <text evidence="8 9">Belongs to the TRAP transporter small permease family.</text>
</comment>
<dbReference type="AlphaFoldDB" id="A0A1S7LKC5"/>
<dbReference type="PANTHER" id="PTHR35011:SF4">
    <property type="entry name" value="SLL1102 PROTEIN"/>
    <property type="match status" value="1"/>
</dbReference>
<evidence type="ECO:0000259" key="10">
    <source>
        <dbReference type="Pfam" id="PF04290"/>
    </source>
</evidence>
<dbReference type="GO" id="GO:0005886">
    <property type="term" value="C:plasma membrane"/>
    <property type="evidence" value="ECO:0007669"/>
    <property type="project" value="UniProtKB-SubCell"/>
</dbReference>
<evidence type="ECO:0000256" key="8">
    <source>
        <dbReference type="ARBA" id="ARBA00038436"/>
    </source>
</evidence>
<keyword evidence="7 9" id="KW-0472">Membrane</keyword>
<dbReference type="PANTHER" id="PTHR35011">
    <property type="entry name" value="2,3-DIKETO-L-GULONATE TRAP TRANSPORTER SMALL PERMEASE PROTEIN YIAM"/>
    <property type="match status" value="1"/>
</dbReference>
<proteinExistence type="inferred from homology"/>
<comment type="function">
    <text evidence="9">Part of the tripartite ATP-independent periplasmic (TRAP) transport system.</text>
</comment>
<reference evidence="11" key="1">
    <citation type="submission" date="2015-04" db="EMBL/GenBank/DDBJ databases">
        <authorList>
            <person name="Syromyatnikov M.Y."/>
            <person name="Popov V.N."/>
        </authorList>
    </citation>
    <scope>NUCLEOTIDE SEQUENCE</scope>
    <source>
        <strain evidence="11">MO-1</strain>
    </source>
</reference>
<organism evidence="11">
    <name type="scientific">Magnetococcus massalia (strain MO-1)</name>
    <dbReference type="NCBI Taxonomy" id="451514"/>
    <lineage>
        <taxon>Bacteria</taxon>
        <taxon>Pseudomonadati</taxon>
        <taxon>Pseudomonadota</taxon>
        <taxon>Magnetococcia</taxon>
        <taxon>Magnetococcales</taxon>
        <taxon>Magnetococcaceae</taxon>
        <taxon>Magnetococcus</taxon>
    </lineage>
</organism>
<evidence type="ECO:0000256" key="3">
    <source>
        <dbReference type="ARBA" id="ARBA00022475"/>
    </source>
</evidence>
<dbReference type="InterPro" id="IPR055348">
    <property type="entry name" value="DctQ"/>
</dbReference>
<feature type="transmembrane region" description="Helical" evidence="9">
    <location>
        <begin position="63"/>
        <end position="86"/>
    </location>
</feature>
<evidence type="ECO:0000256" key="7">
    <source>
        <dbReference type="ARBA" id="ARBA00023136"/>
    </source>
</evidence>
<dbReference type="EMBL" id="LO017727">
    <property type="protein sequence ID" value="CRH06311.1"/>
    <property type="molecule type" value="Genomic_DNA"/>
</dbReference>
<protein>
    <recommendedName>
        <fullName evidence="9">TRAP transporter small permease protein</fullName>
    </recommendedName>
</protein>
<keyword evidence="2 9" id="KW-0813">Transport</keyword>
<name>A0A1S7LKC5_MAGMO</name>
<evidence type="ECO:0000256" key="6">
    <source>
        <dbReference type="ARBA" id="ARBA00022989"/>
    </source>
</evidence>
<evidence type="ECO:0000256" key="2">
    <source>
        <dbReference type="ARBA" id="ARBA00022448"/>
    </source>
</evidence>
<comment type="caution">
    <text evidence="9">Lacks conserved residue(s) required for the propagation of feature annotation.</text>
</comment>
<evidence type="ECO:0000256" key="4">
    <source>
        <dbReference type="ARBA" id="ARBA00022519"/>
    </source>
</evidence>
<keyword evidence="6 9" id="KW-1133">Transmembrane helix</keyword>
<dbReference type="InterPro" id="IPR007387">
    <property type="entry name" value="TRAP_DctQ"/>
</dbReference>